<reference evidence="4" key="1">
    <citation type="submission" date="2016-06" db="EMBL/GenBank/DDBJ databases">
        <title>Parallel loss of symbiosis genes in relatives of nitrogen-fixing non-legume Parasponia.</title>
        <authorList>
            <person name="Van Velzen R."/>
            <person name="Holmer R."/>
            <person name="Bu F."/>
            <person name="Rutten L."/>
            <person name="Van Zeijl A."/>
            <person name="Liu W."/>
            <person name="Santuari L."/>
            <person name="Cao Q."/>
            <person name="Sharma T."/>
            <person name="Shen D."/>
            <person name="Roswanjaya Y."/>
            <person name="Wardhani T."/>
            <person name="Kalhor M.S."/>
            <person name="Jansen J."/>
            <person name="Van den Hoogen J."/>
            <person name="Gungor B."/>
            <person name="Hartog M."/>
            <person name="Hontelez J."/>
            <person name="Verver J."/>
            <person name="Yang W.-C."/>
            <person name="Schijlen E."/>
            <person name="Repin R."/>
            <person name="Schilthuizen M."/>
            <person name="Schranz E."/>
            <person name="Heidstra R."/>
            <person name="Miyata K."/>
            <person name="Fedorova E."/>
            <person name="Kohlen W."/>
            <person name="Bisseling T."/>
            <person name="Smit S."/>
            <person name="Geurts R."/>
        </authorList>
    </citation>
    <scope>NUCLEOTIDE SEQUENCE [LARGE SCALE GENOMIC DNA]</scope>
    <source>
        <strain evidence="4">cv. RG33-2</strain>
    </source>
</reference>
<organism evidence="3 4">
    <name type="scientific">Trema orientale</name>
    <name type="common">Charcoal tree</name>
    <name type="synonym">Celtis orientalis</name>
    <dbReference type="NCBI Taxonomy" id="63057"/>
    <lineage>
        <taxon>Eukaryota</taxon>
        <taxon>Viridiplantae</taxon>
        <taxon>Streptophyta</taxon>
        <taxon>Embryophyta</taxon>
        <taxon>Tracheophyta</taxon>
        <taxon>Spermatophyta</taxon>
        <taxon>Magnoliopsida</taxon>
        <taxon>eudicotyledons</taxon>
        <taxon>Gunneridae</taxon>
        <taxon>Pentapetalae</taxon>
        <taxon>rosids</taxon>
        <taxon>fabids</taxon>
        <taxon>Rosales</taxon>
        <taxon>Cannabaceae</taxon>
        <taxon>Trema</taxon>
    </lineage>
</organism>
<protein>
    <submittedName>
        <fullName evidence="3">LRR domain containing protein</fullName>
    </submittedName>
</protein>
<dbReference type="EMBL" id="JXTC01000224">
    <property type="protein sequence ID" value="PON81107.1"/>
    <property type="molecule type" value="Genomic_DNA"/>
</dbReference>
<evidence type="ECO:0000259" key="2">
    <source>
        <dbReference type="Pfam" id="PF23598"/>
    </source>
</evidence>
<accession>A0A2P5E6C6</accession>
<dbReference type="Pfam" id="PF23598">
    <property type="entry name" value="LRR_14"/>
    <property type="match status" value="1"/>
</dbReference>
<dbReference type="Proteomes" id="UP000237000">
    <property type="component" value="Unassembled WGS sequence"/>
</dbReference>
<feature type="domain" description="Disease resistance R13L4/SHOC-2-like LRR" evidence="2">
    <location>
        <begin position="2"/>
        <end position="142"/>
    </location>
</feature>
<dbReference type="SUPFAM" id="SSF52058">
    <property type="entry name" value="L domain-like"/>
    <property type="match status" value="1"/>
</dbReference>
<dbReference type="InterPro" id="IPR055414">
    <property type="entry name" value="LRR_R13L4/SHOC2-like"/>
</dbReference>
<gene>
    <name evidence="3" type="ORF">TorRG33x02_230660</name>
</gene>
<keyword evidence="4" id="KW-1185">Reference proteome</keyword>
<dbReference type="InParanoid" id="A0A2P5E6C6"/>
<evidence type="ECO:0000256" key="1">
    <source>
        <dbReference type="ARBA" id="ARBA00022737"/>
    </source>
</evidence>
<evidence type="ECO:0000313" key="3">
    <source>
        <dbReference type="EMBL" id="PON81107.1"/>
    </source>
</evidence>
<dbReference type="Gene3D" id="3.80.10.10">
    <property type="entry name" value="Ribonuclease Inhibitor"/>
    <property type="match status" value="1"/>
</dbReference>
<name>A0A2P5E6C6_TREOI</name>
<dbReference type="AlphaFoldDB" id="A0A2P5E6C6"/>
<proteinExistence type="predicted"/>
<dbReference type="OrthoDB" id="598235at2759"/>
<dbReference type="InterPro" id="IPR032675">
    <property type="entry name" value="LRR_dom_sf"/>
</dbReference>
<sequence length="144" mass="16450">NLQILNFLYSPIFKLPIEIYKLRNLRHLLGLYHDRTSGHNLDAIYGIRTPKGIGGLENLHMVSVVDANYGGADLIKELEKLRQLRWLGIVKLTTETGRVLCASIQTMNHLERMDLVASSMEEIIDLYSISSPPPLLRRLVLRCR</sequence>
<evidence type="ECO:0000313" key="4">
    <source>
        <dbReference type="Proteomes" id="UP000237000"/>
    </source>
</evidence>
<dbReference type="STRING" id="63057.A0A2P5E6C6"/>
<feature type="non-terminal residue" evidence="3">
    <location>
        <position position="1"/>
    </location>
</feature>
<comment type="caution">
    <text evidence="3">The sequence shown here is derived from an EMBL/GenBank/DDBJ whole genome shotgun (WGS) entry which is preliminary data.</text>
</comment>
<keyword evidence="1" id="KW-0677">Repeat</keyword>